<dbReference type="InterPro" id="IPR038186">
    <property type="entry name" value="CHAD_dom_sf"/>
</dbReference>
<dbReference type="AlphaFoldDB" id="A0A8J7GZH8"/>
<dbReference type="PROSITE" id="PS51708">
    <property type="entry name" value="CHAD"/>
    <property type="match status" value="1"/>
</dbReference>
<evidence type="ECO:0000313" key="4">
    <source>
        <dbReference type="Proteomes" id="UP000622552"/>
    </source>
</evidence>
<dbReference type="PANTHER" id="PTHR39339">
    <property type="entry name" value="SLR1444 PROTEIN"/>
    <property type="match status" value="1"/>
</dbReference>
<dbReference type="InterPro" id="IPR023577">
    <property type="entry name" value="CYTH_domain"/>
</dbReference>
<reference evidence="3" key="1">
    <citation type="submission" date="2020-11" db="EMBL/GenBank/DDBJ databases">
        <title>Sequencing the genomes of 1000 actinobacteria strains.</title>
        <authorList>
            <person name="Klenk H.-P."/>
        </authorList>
    </citation>
    <scope>NUCLEOTIDE SEQUENCE</scope>
    <source>
        <strain evidence="3">DSM 45356</strain>
    </source>
</reference>
<sequence length="499" mass="53939">MEEERKFEVDEAFALPDEFLDAPDVFALPPVRLRATYFDTADLRLARAGASLRFRTGDAEPWTVKLPTAIPGIRREVSLAGPSGRPPAELADLVTTFRRSEPLAPVIVLRTVRQPYELRDGSGTVLAELVDDHVSVLVGRRVVTRFREIEVERKAGGRDVLDRVAGSLTAAGAVEGEFTAKHVRALGSPATAPADLAASPRPVSRKKATAADVVAGGIRRDIGVIVAHDPLVRLRAEVGRGDTAVHQMRVGCRRLRSRLRTFAPLLDPRWADPLRAELSWLASVLGGVRDAEVLRARLGVTAAADPLAPLDPEIVGELDRALADRYRDAVTELDAALTSERYLELLDLLVTVAAKPGVGRGGRAPAREALPPFVARTWKRLVRDVRGLRADGPDEVWHAARVRAKRARYAVEAVSSVVGRPAQRLAAALAAVQGDLGEHQDAALAAETWLELGAADPGRYGVTVGRLVERERGAVVAARGRFAGVWAEARRGKLTEWLG</sequence>
<dbReference type="PANTHER" id="PTHR39339:SF1">
    <property type="entry name" value="CHAD DOMAIN-CONTAINING PROTEIN"/>
    <property type="match status" value="1"/>
</dbReference>
<comment type="caution">
    <text evidence="3">The sequence shown here is derived from an EMBL/GenBank/DDBJ whole genome shotgun (WGS) entry which is preliminary data.</text>
</comment>
<dbReference type="SMART" id="SM00880">
    <property type="entry name" value="CHAD"/>
    <property type="match status" value="1"/>
</dbReference>
<accession>A0A8J7GZH8</accession>
<dbReference type="SUPFAM" id="SSF55154">
    <property type="entry name" value="CYTH-like phosphatases"/>
    <property type="match status" value="1"/>
</dbReference>
<evidence type="ECO:0000259" key="1">
    <source>
        <dbReference type="PROSITE" id="PS51707"/>
    </source>
</evidence>
<dbReference type="Pfam" id="PF01928">
    <property type="entry name" value="CYTH"/>
    <property type="match status" value="1"/>
</dbReference>
<organism evidence="3 4">
    <name type="scientific">Longispora fulva</name>
    <dbReference type="NCBI Taxonomy" id="619741"/>
    <lineage>
        <taxon>Bacteria</taxon>
        <taxon>Bacillati</taxon>
        <taxon>Actinomycetota</taxon>
        <taxon>Actinomycetes</taxon>
        <taxon>Micromonosporales</taxon>
        <taxon>Micromonosporaceae</taxon>
        <taxon>Longispora</taxon>
    </lineage>
</organism>
<dbReference type="InterPro" id="IPR007899">
    <property type="entry name" value="CHAD_dom"/>
</dbReference>
<evidence type="ECO:0000313" key="3">
    <source>
        <dbReference type="EMBL" id="MBG6141286.1"/>
    </source>
</evidence>
<feature type="domain" description="CYTH" evidence="1">
    <location>
        <begin position="1"/>
        <end position="189"/>
    </location>
</feature>
<feature type="domain" description="CHAD" evidence="2">
    <location>
        <begin position="207"/>
        <end position="491"/>
    </location>
</feature>
<dbReference type="InterPro" id="IPR033469">
    <property type="entry name" value="CYTH-like_dom_sf"/>
</dbReference>
<dbReference type="RefSeq" id="WP_197007725.1">
    <property type="nucleotide sequence ID" value="NZ_BONS01000029.1"/>
</dbReference>
<dbReference type="EMBL" id="JADOUF010000001">
    <property type="protein sequence ID" value="MBG6141286.1"/>
    <property type="molecule type" value="Genomic_DNA"/>
</dbReference>
<dbReference type="Gene3D" id="2.40.320.10">
    <property type="entry name" value="Hypothetical Protein Pfu-838710-001"/>
    <property type="match status" value="1"/>
</dbReference>
<keyword evidence="4" id="KW-1185">Reference proteome</keyword>
<evidence type="ECO:0000259" key="2">
    <source>
        <dbReference type="PROSITE" id="PS51708"/>
    </source>
</evidence>
<dbReference type="Gene3D" id="1.40.20.10">
    <property type="entry name" value="CHAD domain"/>
    <property type="match status" value="1"/>
</dbReference>
<gene>
    <name evidence="3" type="ORF">IW245_007480</name>
</gene>
<dbReference type="Pfam" id="PF05235">
    <property type="entry name" value="CHAD"/>
    <property type="match status" value="1"/>
</dbReference>
<dbReference type="SMART" id="SM01118">
    <property type="entry name" value="CYTH"/>
    <property type="match status" value="1"/>
</dbReference>
<dbReference type="CDD" id="cd07374">
    <property type="entry name" value="CYTH-like_Pase"/>
    <property type="match status" value="1"/>
</dbReference>
<name>A0A8J7GZH8_9ACTN</name>
<protein>
    <submittedName>
        <fullName evidence="3">CHAD domain-containing protein</fullName>
    </submittedName>
</protein>
<dbReference type="Proteomes" id="UP000622552">
    <property type="component" value="Unassembled WGS sequence"/>
</dbReference>
<proteinExistence type="predicted"/>
<dbReference type="PROSITE" id="PS51707">
    <property type="entry name" value="CYTH"/>
    <property type="match status" value="1"/>
</dbReference>